<protein>
    <submittedName>
        <fullName evidence="1">Uncharacterized protein</fullName>
    </submittedName>
</protein>
<sequence>VWRYGYDRKLFGSFTAFCITLLDGFDKFLSVLAREQGVPASLAGLAEKMGQLFPDLRGVRNTTQHLEDRSRGLGAGKNPKPMTLQPIENQLVSAPSGGVLVLNSLNGNRFGCTMSDGHYGEVEVSPQSLQALCILLHDVLQSFQWKGPVQHAPNA</sequence>
<dbReference type="EMBL" id="JBHTMC010000029">
    <property type="protein sequence ID" value="MFD1265214.1"/>
    <property type="molecule type" value="Genomic_DNA"/>
</dbReference>
<feature type="non-terminal residue" evidence="1">
    <location>
        <position position="1"/>
    </location>
</feature>
<proteinExistence type="predicted"/>
<keyword evidence="2" id="KW-1185">Reference proteome</keyword>
<gene>
    <name evidence="1" type="ORF">ACFQ4M_16690</name>
</gene>
<organism evidence="1 2">
    <name type="scientific">Thauera mechernichensis</name>
    <dbReference type="NCBI Taxonomy" id="82788"/>
    <lineage>
        <taxon>Bacteria</taxon>
        <taxon>Pseudomonadati</taxon>
        <taxon>Pseudomonadota</taxon>
        <taxon>Betaproteobacteria</taxon>
        <taxon>Rhodocyclales</taxon>
        <taxon>Zoogloeaceae</taxon>
        <taxon>Thauera</taxon>
    </lineage>
</organism>
<dbReference type="Proteomes" id="UP001597158">
    <property type="component" value="Unassembled WGS sequence"/>
</dbReference>
<reference evidence="2" key="1">
    <citation type="journal article" date="2019" name="Int. J. Syst. Evol. Microbiol.">
        <title>The Global Catalogue of Microorganisms (GCM) 10K type strain sequencing project: providing services to taxonomists for standard genome sequencing and annotation.</title>
        <authorList>
            <consortium name="The Broad Institute Genomics Platform"/>
            <consortium name="The Broad Institute Genome Sequencing Center for Infectious Disease"/>
            <person name="Wu L."/>
            <person name="Ma J."/>
        </authorList>
    </citation>
    <scope>NUCLEOTIDE SEQUENCE [LARGE SCALE GENOMIC DNA]</scope>
    <source>
        <strain evidence="2">CCUG 48884</strain>
    </source>
</reference>
<accession>A0ABW3WHA3</accession>
<evidence type="ECO:0000313" key="1">
    <source>
        <dbReference type="EMBL" id="MFD1265214.1"/>
    </source>
</evidence>
<name>A0ABW3WHA3_9RHOO</name>
<comment type="caution">
    <text evidence="1">The sequence shown here is derived from an EMBL/GenBank/DDBJ whole genome shotgun (WGS) entry which is preliminary data.</text>
</comment>
<dbReference type="RefSeq" id="WP_386041727.1">
    <property type="nucleotide sequence ID" value="NZ_JBHTMC010000029.1"/>
</dbReference>
<evidence type="ECO:0000313" key="2">
    <source>
        <dbReference type="Proteomes" id="UP001597158"/>
    </source>
</evidence>